<protein>
    <submittedName>
        <fullName evidence="1">Uncharacterized protein</fullName>
    </submittedName>
</protein>
<evidence type="ECO:0000313" key="1">
    <source>
        <dbReference type="EMBL" id="KAH3880419.1"/>
    </source>
</evidence>
<dbReference type="Proteomes" id="UP000828390">
    <property type="component" value="Unassembled WGS sequence"/>
</dbReference>
<dbReference type="AlphaFoldDB" id="A0A9D4MRF0"/>
<sequence>MTAGCRKLRTQHDNRLPLLLPHIQSLVHATFHILSCSPYQQAMYQSIILLAFFGFFRIGELLPATPSKNDSVVQLGHITLQSKAIHIE</sequence>
<keyword evidence="2" id="KW-1185">Reference proteome</keyword>
<name>A0A9D4MRF0_DREPO</name>
<evidence type="ECO:0000313" key="2">
    <source>
        <dbReference type="Proteomes" id="UP000828390"/>
    </source>
</evidence>
<organism evidence="1 2">
    <name type="scientific">Dreissena polymorpha</name>
    <name type="common">Zebra mussel</name>
    <name type="synonym">Mytilus polymorpha</name>
    <dbReference type="NCBI Taxonomy" id="45954"/>
    <lineage>
        <taxon>Eukaryota</taxon>
        <taxon>Metazoa</taxon>
        <taxon>Spiralia</taxon>
        <taxon>Lophotrochozoa</taxon>
        <taxon>Mollusca</taxon>
        <taxon>Bivalvia</taxon>
        <taxon>Autobranchia</taxon>
        <taxon>Heteroconchia</taxon>
        <taxon>Euheterodonta</taxon>
        <taxon>Imparidentia</taxon>
        <taxon>Neoheterodontei</taxon>
        <taxon>Myida</taxon>
        <taxon>Dreissenoidea</taxon>
        <taxon>Dreissenidae</taxon>
        <taxon>Dreissena</taxon>
    </lineage>
</organism>
<reference evidence="1" key="2">
    <citation type="submission" date="2020-11" db="EMBL/GenBank/DDBJ databases">
        <authorList>
            <person name="McCartney M.A."/>
            <person name="Auch B."/>
            <person name="Kono T."/>
            <person name="Mallez S."/>
            <person name="Becker A."/>
            <person name="Gohl D.M."/>
            <person name="Silverstein K.A.T."/>
            <person name="Koren S."/>
            <person name="Bechman K.B."/>
            <person name="Herman A."/>
            <person name="Abrahante J.E."/>
            <person name="Garbe J."/>
        </authorList>
    </citation>
    <scope>NUCLEOTIDE SEQUENCE</scope>
    <source>
        <strain evidence="1">Duluth1</strain>
        <tissue evidence="1">Whole animal</tissue>
    </source>
</reference>
<reference evidence="1" key="1">
    <citation type="journal article" date="2019" name="bioRxiv">
        <title>The Genome of the Zebra Mussel, Dreissena polymorpha: A Resource for Invasive Species Research.</title>
        <authorList>
            <person name="McCartney M.A."/>
            <person name="Auch B."/>
            <person name="Kono T."/>
            <person name="Mallez S."/>
            <person name="Zhang Y."/>
            <person name="Obille A."/>
            <person name="Becker A."/>
            <person name="Abrahante J.E."/>
            <person name="Garbe J."/>
            <person name="Badalamenti J.P."/>
            <person name="Herman A."/>
            <person name="Mangelson H."/>
            <person name="Liachko I."/>
            <person name="Sullivan S."/>
            <person name="Sone E.D."/>
            <person name="Koren S."/>
            <person name="Silverstein K.A.T."/>
            <person name="Beckman K.B."/>
            <person name="Gohl D.M."/>
        </authorList>
    </citation>
    <scope>NUCLEOTIDE SEQUENCE</scope>
    <source>
        <strain evidence="1">Duluth1</strain>
        <tissue evidence="1">Whole animal</tissue>
    </source>
</reference>
<dbReference type="EMBL" id="JAIWYP010000001">
    <property type="protein sequence ID" value="KAH3880419.1"/>
    <property type="molecule type" value="Genomic_DNA"/>
</dbReference>
<accession>A0A9D4MRF0</accession>
<comment type="caution">
    <text evidence="1">The sequence shown here is derived from an EMBL/GenBank/DDBJ whole genome shotgun (WGS) entry which is preliminary data.</text>
</comment>
<proteinExistence type="predicted"/>
<gene>
    <name evidence="1" type="ORF">DPMN_004333</name>
</gene>